<dbReference type="InterPro" id="IPR010526">
    <property type="entry name" value="Na_trans_assoc_dom"/>
</dbReference>
<feature type="compositionally biased region" description="Basic residues" evidence="18">
    <location>
        <begin position="511"/>
        <end position="522"/>
    </location>
</feature>
<evidence type="ECO:0000259" key="21">
    <source>
        <dbReference type="Pfam" id="PF11933"/>
    </source>
</evidence>
<evidence type="ECO:0000256" key="6">
    <source>
        <dbReference type="ARBA" id="ARBA00022692"/>
    </source>
</evidence>
<keyword evidence="7" id="KW-0677">Repeat</keyword>
<dbReference type="Pfam" id="PF11933">
    <property type="entry name" value="Na_trans_cytopl"/>
    <property type="match status" value="1"/>
</dbReference>
<dbReference type="PANTHER" id="PTHR10037">
    <property type="entry name" value="VOLTAGE-GATED CATION CHANNEL CALCIUM AND SODIUM"/>
    <property type="match status" value="1"/>
</dbReference>
<keyword evidence="17" id="KW-0175">Coiled coil</keyword>
<evidence type="ECO:0000259" key="19">
    <source>
        <dbReference type="Pfam" id="PF00520"/>
    </source>
</evidence>
<feature type="transmembrane region" description="Helical" evidence="16">
    <location>
        <begin position="774"/>
        <end position="792"/>
    </location>
</feature>
<dbReference type="Gene3D" id="1.20.5.1190">
    <property type="entry name" value="iswi atpase"/>
    <property type="match status" value="1"/>
</dbReference>
<evidence type="ECO:0000256" key="17">
    <source>
        <dbReference type="SAM" id="Coils"/>
    </source>
</evidence>
<keyword evidence="15 16" id="KW-0407">Ion channel</keyword>
<feature type="transmembrane region" description="Helical" evidence="16">
    <location>
        <begin position="1463"/>
        <end position="1487"/>
    </location>
</feature>
<feature type="domain" description="Ion transport" evidence="19">
    <location>
        <begin position="144"/>
        <end position="446"/>
    </location>
</feature>
<evidence type="ECO:0000256" key="3">
    <source>
        <dbReference type="ARBA" id="ARBA00022461"/>
    </source>
</evidence>
<feature type="domain" description="Voltage-gated Na+ ion channel cytoplasmic" evidence="21">
    <location>
        <begin position="571"/>
        <end position="723"/>
    </location>
</feature>
<dbReference type="PANTHER" id="PTHR10037:SF278">
    <property type="entry name" value="SODIUM CHANNEL PROTEIN TYPE 2 SUBUNIT ALPHA"/>
    <property type="match status" value="1"/>
</dbReference>
<feature type="transmembrane region" description="Helical" evidence="16">
    <location>
        <begin position="1339"/>
        <end position="1365"/>
    </location>
</feature>
<evidence type="ECO:0000256" key="15">
    <source>
        <dbReference type="ARBA" id="ARBA00023303"/>
    </source>
</evidence>
<feature type="compositionally biased region" description="Basic and acidic residues" evidence="18">
    <location>
        <begin position="40"/>
        <end position="59"/>
    </location>
</feature>
<evidence type="ECO:0000256" key="9">
    <source>
        <dbReference type="ARBA" id="ARBA00022989"/>
    </source>
</evidence>
<dbReference type="SUPFAM" id="SSF81324">
    <property type="entry name" value="Voltage-gated potassium channels"/>
    <property type="match status" value="4"/>
</dbReference>
<dbReference type="InterPro" id="IPR024583">
    <property type="entry name" value="Na_trans_cytopl"/>
</dbReference>
<dbReference type="GO" id="GO:0001518">
    <property type="term" value="C:voltage-gated sodium channel complex"/>
    <property type="evidence" value="ECO:0007669"/>
    <property type="project" value="UniProtKB-UniRule"/>
</dbReference>
<dbReference type="Pfam" id="PF06512">
    <property type="entry name" value="Na_trans_assoc"/>
    <property type="match status" value="1"/>
</dbReference>
<feature type="domain" description="Ion transport" evidence="19">
    <location>
        <begin position="1221"/>
        <end position="1496"/>
    </location>
</feature>
<evidence type="ECO:0000256" key="13">
    <source>
        <dbReference type="ARBA" id="ARBA00023157"/>
    </source>
</evidence>
<evidence type="ECO:0000256" key="12">
    <source>
        <dbReference type="ARBA" id="ARBA00023136"/>
    </source>
</evidence>
<sequence length="1961" mass="222979">MAQSVLVPPGPDSFRFFTKESLAAIEQRIAEEKAKKPKQERKDIDDDENKPKPNSDLEAGKSLPFIYGDIPPGMVSEPLEDLDPYYLNKKTFIVLNKGKAIFRFSATSAVYMLTPFNPLRKIAIKILVHSYPFQVVTLQQVKCMLIMCTILTNCVFMTMSNPPDWTKNVEYTFTGIYTFESLIKILARGFCLEEFTFLRDPWNWLDFTVITFAYVTEFVNLGNVSALRTFRVLRALKTISVIPGLKTIVGALIQSVKKLSDVMILTVFCLSVFALIGLQLFMGNLRHKCLIWPPDNSTFEINITSYFDSTMGDNGTFVNRTVTTFNWDDYVSDDNHFYFLEGQNDALLCGNSSDAGQCPEGYMCVKAGRNPNYGYTSFDTFSWAFLSLFRLMTQDFWENLYQLTLRAAGKTYMIFFVLVIFLGSFYLINLILAVVAMAYEEQNQATMEEAEQKEAEFQQMLEQLKKQQEEAQAAALAATTGESREFSEVGGVGGFSESSSVTSKLSSKSAKERRNRRKKRKQREQSEGDEKDEDEFHKSESEDSIRRKGFRFSIEGNRLTYEKRFSSPHQSLLSIRGSLFSPRRSSKASLFSFRGRAKDIGSENDFADDEHSTFEDNESRRDSLFVPHRHSERRNSNISQASRSSRMVPVLPANGKMHSTVDCNGVVSLVGGPPGLMSPTGQLLPEGTTTETELRKRRSSSYHMSMDFLSDPTARQRAMSIASILTNTMEELEESRQKCPPCWYKFANMCLIWDCWPPWLKIKHVVNLVVMDPFVDLAITICIVLNTLFMAMEHYPMTPQFNHVLSVGNLVFTGIFTAEMFLKIIAMDPYYYFQEGWNIFDGIIVSLSLMELGLANVEGLSVLRSFRLLRVFKLAKSWPTLNMLIKIIGNSVGALGNLTLVLAIIVFIFAVVGMQLFGKSYKECVCKISNDCELPRWHMNDFFHSFLIVFRVLCGEWIETMWDCMEVAGQTMCLTVFMMVMVIGNLVVLNLFLALLLSSFSSDNLAATDDDNEMNNLQIAVARIQRGVDYVKRKAYEFVQKAFVRKQKALDEIKPLEDLNNKKDSCISNHTIVDIGKDFNYLKDGNGTTSGIGSSVEKYIIDESDYMSFINNPSVTVTVPIAVGESDFENLNTEEFSSESDLEESKEKLNASSSSEGSTVDVGVPQVGEQPEAEPEESLEPEACFTEGCVRKFKCCQVSVEDGKGKLWWNLRKTCYKIVEHNWFETFIVFMILLSSGALAFEDIYIEQRKTIKTMLEYADKVFTYIFILEMLLKWVAYGFQTYFTNAWCWLDFLIVDVSLVSLTANALGYSELGAIKSLRTLRALRPLRALSRFEGMRVVVNALLGAIPSIMNVLLVCLIFWLIFSIMGVNLFAGKFYHCINTTTGDMFSIDEVDNQTQCEELIERNETARWKNVKVNFDNVGLGYLSLLQVATFKGWMDIMYAAVDSRNVEKQPHYEDNLYMYLYFVIFIIFGSFFTLNLFIGVIIDNFNQQKKKISQDIFMTEEQKKYYNAMKKLGSKKPQKPIPRPANKFQGMVFDFVTKQAFDISIMILICLNMVTMMVETDDQTDAMETNLYRINLIFIVLFTGECVLKLISLRYYYFTIGWNIFDFVVVILSIVGMFLAEIIEKYFVSPTLFRVIRLARIGRILRLIKGAKGIRTLLFALMMSLPALFNIGLLLFLVMFIYAIFGMSNFAYVKREVGIDDMFNFETFGNSMICLFQITTSAGWDGLLAPILNSGPPDCDPNKDHPGSSVKGDCGNPSVGIFFFVSYIIISFLVVVNMYIAVILENFSVATEESAEPLSEDDFEMFYEVWEKFDPDATQFIEFSKLSDFAASLDPPLLIPKPNKVQLIAMDLPMVSANPSKASYEPITTTLKRKQEDVSAVIIQRDRIKAGDDTLIKEDMIIDKLNENSTPEKNDMTPSTTSPPSYDSVTKPDKDKYEKDKSEKEDKGKDIRDSKK</sequence>
<evidence type="ECO:0000256" key="11">
    <source>
        <dbReference type="ARBA" id="ARBA00023065"/>
    </source>
</evidence>
<keyword evidence="14 16" id="KW-0739">Sodium transport</keyword>
<evidence type="ECO:0000256" key="16">
    <source>
        <dbReference type="RuleBase" id="RU361132"/>
    </source>
</evidence>
<feature type="transmembrane region" description="Helical" evidence="16">
    <location>
        <begin position="1545"/>
        <end position="1563"/>
    </location>
</feature>
<evidence type="ECO:0000256" key="2">
    <source>
        <dbReference type="ARBA" id="ARBA00022448"/>
    </source>
</evidence>
<protein>
    <recommendedName>
        <fullName evidence="16">Sodium channel protein</fullName>
    </recommendedName>
</protein>
<evidence type="ECO:0000256" key="7">
    <source>
        <dbReference type="ARBA" id="ARBA00022737"/>
    </source>
</evidence>
<dbReference type="GO" id="GO:0086010">
    <property type="term" value="P:membrane depolarization during action potential"/>
    <property type="evidence" value="ECO:0007669"/>
    <property type="project" value="TreeGrafter"/>
</dbReference>
<feature type="transmembrane region" description="Helical" evidence="16">
    <location>
        <begin position="1662"/>
        <end position="1690"/>
    </location>
</feature>
<evidence type="ECO:0000313" key="22">
    <source>
        <dbReference type="Ensembl" id="ENSPMRP00000022629.1"/>
    </source>
</evidence>
<feature type="domain" description="Ion transport" evidence="19">
    <location>
        <begin position="773"/>
        <end position="1004"/>
    </location>
</feature>
<keyword evidence="23" id="KW-1185">Reference proteome</keyword>
<feature type="coiled-coil region" evidence="17">
    <location>
        <begin position="436"/>
        <end position="477"/>
    </location>
</feature>
<comment type="function">
    <text evidence="16">Mediates the voltage-dependent sodium ion permeability of excitable membranes. Assuming opened or closed conformations in response to the voltage difference across the membrane, the protein forms a sodium-selective channel through which Na(+) ions may pass in accordance with their electrochemical gradient.</text>
</comment>
<reference evidence="22" key="2">
    <citation type="submission" date="2025-08" db="UniProtKB">
        <authorList>
            <consortium name="Ensembl"/>
        </authorList>
    </citation>
    <scope>IDENTIFICATION</scope>
</reference>
<keyword evidence="13" id="KW-1015">Disulfide bond</keyword>
<name>A0A670JGA0_PODMU</name>
<keyword evidence="4" id="KW-1003">Cell membrane</keyword>
<keyword evidence="9 16" id="KW-1133">Transmembrane helix</keyword>
<dbReference type="Pfam" id="PF00520">
    <property type="entry name" value="Ion_trans"/>
    <property type="match status" value="4"/>
</dbReference>
<evidence type="ECO:0000256" key="18">
    <source>
        <dbReference type="SAM" id="MobiDB-lite"/>
    </source>
</evidence>
<dbReference type="Gene3D" id="1.10.238.10">
    <property type="entry name" value="EF-hand"/>
    <property type="match status" value="1"/>
</dbReference>
<feature type="transmembrane region" description="Helical" evidence="16">
    <location>
        <begin position="412"/>
        <end position="439"/>
    </location>
</feature>
<proteinExistence type="inferred from homology"/>
<evidence type="ECO:0000259" key="20">
    <source>
        <dbReference type="Pfam" id="PF06512"/>
    </source>
</evidence>
<feature type="transmembrane region" description="Helical" evidence="16">
    <location>
        <begin position="1262"/>
        <end position="1284"/>
    </location>
</feature>
<feature type="compositionally biased region" description="Basic and acidic residues" evidence="18">
    <location>
        <begin position="1911"/>
        <end position="1920"/>
    </location>
</feature>
<dbReference type="FunFam" id="1.20.120.350:FF:000005">
    <property type="entry name" value="Sodium channel protein"/>
    <property type="match status" value="1"/>
</dbReference>
<dbReference type="FunFam" id="1.10.287.70:FF:000006">
    <property type="entry name" value="Sodium channel protein"/>
    <property type="match status" value="1"/>
</dbReference>
<feature type="transmembrane region" description="Helical" evidence="16">
    <location>
        <begin position="1766"/>
        <end position="1789"/>
    </location>
</feature>
<dbReference type="InterPro" id="IPR043203">
    <property type="entry name" value="VGCC_Ca_Na"/>
</dbReference>
<keyword evidence="3 16" id="KW-0894">Sodium channel</keyword>
<feature type="transmembrane region" description="Helical" evidence="16">
    <location>
        <begin position="804"/>
        <end position="827"/>
    </location>
</feature>
<dbReference type="InterPro" id="IPR044564">
    <property type="entry name" value="Na_chnl_inactivation_gate"/>
</dbReference>
<dbReference type="FunFam" id="1.20.120.350:FF:000003">
    <property type="entry name" value="Voltage-dependent sodium channel"/>
    <property type="match status" value="1"/>
</dbReference>
<dbReference type="InterPro" id="IPR005821">
    <property type="entry name" value="Ion_trans_dom"/>
</dbReference>
<dbReference type="InterPro" id="IPR027359">
    <property type="entry name" value="Volt_channel_dom_sf"/>
</dbReference>
<reference evidence="22" key="3">
    <citation type="submission" date="2025-09" db="UniProtKB">
        <authorList>
            <consortium name="Ensembl"/>
        </authorList>
    </citation>
    <scope>IDENTIFICATION</scope>
</reference>
<keyword evidence="8 16" id="KW-0851">Voltage-gated channel</keyword>
<comment type="similarity">
    <text evidence="16">Belongs to the sodium channel (TC 1.A.1.10) family.</text>
</comment>
<dbReference type="FunFam" id="1.10.287.70:FF:000001">
    <property type="entry name" value="Sodium channel protein"/>
    <property type="match status" value="1"/>
</dbReference>
<evidence type="ECO:0000256" key="5">
    <source>
        <dbReference type="ARBA" id="ARBA00022553"/>
    </source>
</evidence>
<feature type="domain" description="Ion transport" evidence="19">
    <location>
        <begin position="1544"/>
        <end position="1799"/>
    </location>
</feature>
<dbReference type="GO" id="GO:0005248">
    <property type="term" value="F:voltage-gated sodium channel activity"/>
    <property type="evidence" value="ECO:0007669"/>
    <property type="project" value="InterPro"/>
</dbReference>
<feature type="transmembrane region" description="Helical" evidence="16">
    <location>
        <begin position="884"/>
        <end position="912"/>
    </location>
</feature>
<evidence type="ECO:0000256" key="10">
    <source>
        <dbReference type="ARBA" id="ARBA00023053"/>
    </source>
</evidence>
<reference evidence="22 23" key="1">
    <citation type="journal article" date="2019" name="Proc. Natl. Acad. Sci. U.S.A.">
        <title>Regulatory changes in pterin and carotenoid genes underlie balanced color polymorphisms in the wall lizard.</title>
        <authorList>
            <person name="Andrade P."/>
            <person name="Pinho C."/>
            <person name="Perez I de Lanuza G."/>
            <person name="Afonso S."/>
            <person name="Brejcha J."/>
            <person name="Rubin C.J."/>
            <person name="Wallerman O."/>
            <person name="Pereira P."/>
            <person name="Sabatino S.J."/>
            <person name="Bellati A."/>
            <person name="Pellitteri-Rosa D."/>
            <person name="Bosakova Z."/>
            <person name="Bunikis I."/>
            <person name="Carretero M.A."/>
            <person name="Feiner N."/>
            <person name="Marsik P."/>
            <person name="Pauperio F."/>
            <person name="Salvi D."/>
            <person name="Soler L."/>
            <person name="While G.M."/>
            <person name="Uller T."/>
            <person name="Font E."/>
            <person name="Andersson L."/>
            <person name="Carneiro M."/>
        </authorList>
    </citation>
    <scope>NUCLEOTIDE SEQUENCE</scope>
</reference>
<organism evidence="22 23">
    <name type="scientific">Podarcis muralis</name>
    <name type="common">Wall lizard</name>
    <name type="synonym">Lacerta muralis</name>
    <dbReference type="NCBI Taxonomy" id="64176"/>
    <lineage>
        <taxon>Eukaryota</taxon>
        <taxon>Metazoa</taxon>
        <taxon>Chordata</taxon>
        <taxon>Craniata</taxon>
        <taxon>Vertebrata</taxon>
        <taxon>Euteleostomi</taxon>
        <taxon>Lepidosauria</taxon>
        <taxon>Squamata</taxon>
        <taxon>Bifurcata</taxon>
        <taxon>Unidentata</taxon>
        <taxon>Episquamata</taxon>
        <taxon>Laterata</taxon>
        <taxon>Lacertibaenia</taxon>
        <taxon>Lacertidae</taxon>
        <taxon>Podarcis</taxon>
    </lineage>
</organism>
<keyword evidence="6 16" id="KW-0812">Transmembrane</keyword>
<dbReference type="FunFam" id="1.20.120.350:FF:000004">
    <property type="entry name" value="Sodium channel protein"/>
    <property type="match status" value="1"/>
</dbReference>
<dbReference type="FunFam" id="1.10.287.70:FF:000003">
    <property type="entry name" value="Sodium channel protein"/>
    <property type="match status" value="1"/>
</dbReference>
<dbReference type="GeneTree" id="ENSGT00940000154224"/>
<evidence type="ECO:0000256" key="14">
    <source>
        <dbReference type="ARBA" id="ARBA00023201"/>
    </source>
</evidence>
<dbReference type="Ensembl" id="ENSPMRT00000024049.1">
    <property type="protein sequence ID" value="ENSPMRP00000022629.1"/>
    <property type="gene ID" value="ENSPMRG00000012593.1"/>
</dbReference>
<feature type="transmembrane region" description="Helical" evidence="16">
    <location>
        <begin position="1223"/>
        <end position="1241"/>
    </location>
</feature>
<feature type="region of interest" description="Disordered" evidence="18">
    <location>
        <begin position="1133"/>
        <end position="1179"/>
    </location>
</feature>
<dbReference type="CDD" id="cd13433">
    <property type="entry name" value="Na_channel_gate"/>
    <property type="match status" value="1"/>
</dbReference>
<feature type="transmembrane region" description="Helical" evidence="16">
    <location>
        <begin position="1290"/>
        <end position="1310"/>
    </location>
</feature>
<keyword evidence="5" id="KW-0597">Phosphoprotein</keyword>
<feature type="region of interest" description="Disordered" evidence="18">
    <location>
        <begin position="1911"/>
        <end position="1961"/>
    </location>
</feature>
<feature type="region of interest" description="Disordered" evidence="18">
    <location>
        <begin position="28"/>
        <end position="62"/>
    </location>
</feature>
<feature type="compositionally biased region" description="Basic and acidic residues" evidence="18">
    <location>
        <begin position="1935"/>
        <end position="1961"/>
    </location>
</feature>
<comment type="subcellular location">
    <subcellularLocation>
        <location evidence="1 16">Cell membrane</location>
        <topology evidence="1 16">Multi-pass membrane protein</topology>
    </subcellularLocation>
</comment>
<dbReference type="PRINTS" id="PR00170">
    <property type="entry name" value="NACHANNEL"/>
</dbReference>
<feature type="transmembrane region" description="Helical" evidence="16">
    <location>
        <begin position="262"/>
        <end position="282"/>
    </location>
</feature>
<feature type="region of interest" description="Disordered" evidence="18">
    <location>
        <begin position="601"/>
        <end position="644"/>
    </location>
</feature>
<dbReference type="Gene3D" id="1.10.287.70">
    <property type="match status" value="4"/>
</dbReference>
<evidence type="ECO:0000256" key="8">
    <source>
        <dbReference type="ARBA" id="ARBA00022882"/>
    </source>
</evidence>
<dbReference type="InterPro" id="IPR001696">
    <property type="entry name" value="Na_channel_asu"/>
</dbReference>
<feature type="transmembrane region" description="Helical" evidence="16">
    <location>
        <begin position="1600"/>
        <end position="1625"/>
    </location>
</feature>
<feature type="compositionally biased region" description="Basic and acidic residues" evidence="18">
    <location>
        <begin position="523"/>
        <end position="542"/>
    </location>
</feature>
<evidence type="ECO:0000256" key="4">
    <source>
        <dbReference type="ARBA" id="ARBA00022475"/>
    </source>
</evidence>
<accession>A0A670JGA0</accession>
<evidence type="ECO:0000313" key="23">
    <source>
        <dbReference type="Proteomes" id="UP000472272"/>
    </source>
</evidence>
<feature type="transmembrane region" description="Helical" evidence="16">
    <location>
        <begin position="1575"/>
        <end position="1593"/>
    </location>
</feature>
<feature type="transmembrane region" description="Helical" evidence="16">
    <location>
        <begin position="974"/>
        <end position="997"/>
    </location>
</feature>
<feature type="compositionally biased region" description="Low complexity" evidence="18">
    <location>
        <begin position="495"/>
        <end position="508"/>
    </location>
</feature>
<keyword evidence="2 16" id="KW-0813">Transport</keyword>
<feature type="compositionally biased region" description="Basic and acidic residues" evidence="18">
    <location>
        <begin position="609"/>
        <end position="623"/>
    </location>
</feature>
<evidence type="ECO:0000256" key="1">
    <source>
        <dbReference type="ARBA" id="ARBA00004651"/>
    </source>
</evidence>
<keyword evidence="12 16" id="KW-0472">Membrane</keyword>
<keyword evidence="11 16" id="KW-0406">Ion transport</keyword>
<dbReference type="Gene3D" id="1.20.120.350">
    <property type="entry name" value="Voltage-gated potassium channels. Chain C"/>
    <property type="match status" value="4"/>
</dbReference>
<dbReference type="GO" id="GO:0019228">
    <property type="term" value="P:neuronal action potential"/>
    <property type="evidence" value="ECO:0007669"/>
    <property type="project" value="TreeGrafter"/>
</dbReference>
<dbReference type="FunFam" id="1.20.120.350:FF:000002">
    <property type="entry name" value="Sodium channel protein"/>
    <property type="match status" value="1"/>
</dbReference>
<feature type="region of interest" description="Disordered" evidence="18">
    <location>
        <begin position="485"/>
        <end position="542"/>
    </location>
</feature>
<comment type="caution">
    <text evidence="16">Lacks conserved residue(s) required for the propagation of feature annotation.</text>
</comment>
<keyword evidence="10 16" id="KW-0915">Sodium</keyword>
<feature type="domain" description="Sodium ion transport-associated" evidence="20">
    <location>
        <begin position="1011"/>
        <end position="1217"/>
    </location>
</feature>
<dbReference type="Proteomes" id="UP000472272">
    <property type="component" value="Chromosome 1"/>
</dbReference>